<protein>
    <submittedName>
        <fullName evidence="9">Chitinase C-terminal domain-containing protein</fullName>
    </submittedName>
</protein>
<dbReference type="CDD" id="cd06548">
    <property type="entry name" value="GH18_chitinase"/>
    <property type="match status" value="1"/>
</dbReference>
<dbReference type="InterPro" id="IPR003610">
    <property type="entry name" value="CBM5/12"/>
</dbReference>
<reference evidence="10" key="1">
    <citation type="journal article" date="2019" name="Int. J. Syst. Evol. Microbiol.">
        <title>The Global Catalogue of Microorganisms (GCM) 10K type strain sequencing project: providing services to taxonomists for standard genome sequencing and annotation.</title>
        <authorList>
            <consortium name="The Broad Institute Genomics Platform"/>
            <consortium name="The Broad Institute Genome Sequencing Center for Infectious Disease"/>
            <person name="Wu L."/>
            <person name="Ma J."/>
        </authorList>
    </citation>
    <scope>NUCLEOTIDE SEQUENCE [LARGE SCALE GENOMIC DNA]</scope>
    <source>
        <strain evidence="10">CGMCC 4.7289</strain>
    </source>
</reference>
<dbReference type="PROSITE" id="PS51910">
    <property type="entry name" value="GH18_2"/>
    <property type="match status" value="1"/>
</dbReference>
<dbReference type="Proteomes" id="UP001595816">
    <property type="component" value="Unassembled WGS sequence"/>
</dbReference>
<keyword evidence="2" id="KW-0146">Chitin degradation</keyword>
<dbReference type="Gene3D" id="3.20.20.80">
    <property type="entry name" value="Glycosidases"/>
    <property type="match status" value="1"/>
</dbReference>
<dbReference type="InterPro" id="IPR009470">
    <property type="entry name" value="Chi_C"/>
</dbReference>
<sequence>MRRRPLFHLLTALATGVAATGLALAAVGTAHSATDHAACRPDGLYTTPGVAVPYCAAYDTNGREAMGTDHPRRIIGYFTGWRTGKDGTPAYLVNQIPWTKITHINYAFAHVDGTNKISVGTPTAANNAATNMTWPGVAGAEMDSSYSYTGHFNLLNKYKKANPNVKTLISVGGWAETGGYFDDNGNRVDSGGFYRMTTNADGSINTAGITTFADSVVTFLRAYGFNGVDIDYEYPTSNNDAGNPLDFSQANARRAGLNKSYQTLMKTLREKLDNAAAADGKYYMLTVAAPASGWLLRGEEAYQTTQYLDYINIMSYDLHGAWNKFVGPNAALYDNGDDGELAAAGVYGAYQNIGYLNTDWAYHYFRGAVQSGRINIGVPYYTRGFRNVTGGTNGLWGTAAKTANCPAGTQSPCGDGAVGIDNLWHDLDTSGNEEPAGSNPMWHAKNLEHGITGDYLTAYGLTPATDPDDTITGTYARNYSTALVAPWLWNNTKKVFLSTEDEQSIGTKADYIVNKGIGGMMIWELAGDYAYDSAKGEYFMGNTLTNLAYDKFKTASAYGAARATSAMPTTTLDVDVSLTGFALGDANYPINPEVVLKNNSTVTIAGGSKLEFDYGTSAPGNMSQQSGWSMSVTAGHTGSNIGGLKGDFHHATVTIPSYLSIAPGASAEFTLNYVLPIASPSNYKLTIGTTTYALSVDRARGGTTASPTATTSVSPTTSTSASASPSTSTGTCTAPAWVATQAYNGGAVVSYNGHKYTAKWWTQGNQPDLNTGDGKPWTDNGACSGGTTSPSPSVSVSPSASVSPSTSPSTSPSASASASPSASVSPTATGSYPAWTAGTLYTAGARVTYGGKTYQCRQTHTALVGWEPPNVPALWQAV</sequence>
<dbReference type="Pfam" id="PF00704">
    <property type="entry name" value="Glyco_hydro_18"/>
    <property type="match status" value="1"/>
</dbReference>
<dbReference type="InterPro" id="IPR029070">
    <property type="entry name" value="Chitinase_insertion_sf"/>
</dbReference>
<feature type="chain" id="PRO_5047224741" evidence="7">
    <location>
        <begin position="26"/>
        <end position="878"/>
    </location>
</feature>
<evidence type="ECO:0000256" key="5">
    <source>
        <dbReference type="RuleBase" id="RU000489"/>
    </source>
</evidence>
<dbReference type="SMART" id="SM00636">
    <property type="entry name" value="Glyco_18"/>
    <property type="match status" value="1"/>
</dbReference>
<dbReference type="InterPro" id="IPR017853">
    <property type="entry name" value="GH"/>
</dbReference>
<dbReference type="Gene3D" id="3.10.50.10">
    <property type="match status" value="1"/>
</dbReference>
<dbReference type="InterPro" id="IPR001579">
    <property type="entry name" value="Glyco_hydro_18_chit_AS"/>
</dbReference>
<keyword evidence="3" id="KW-0119">Carbohydrate metabolism</keyword>
<dbReference type="InterPro" id="IPR036573">
    <property type="entry name" value="CBM_sf_5/12"/>
</dbReference>
<accession>A0ABV8M025</accession>
<dbReference type="InterPro" id="IPR001223">
    <property type="entry name" value="Glyco_hydro18_cat"/>
</dbReference>
<evidence type="ECO:0000256" key="6">
    <source>
        <dbReference type="SAM" id="MobiDB-lite"/>
    </source>
</evidence>
<dbReference type="CDD" id="cd12214">
    <property type="entry name" value="ChiA1_BD"/>
    <property type="match status" value="1"/>
</dbReference>
<keyword evidence="1 5" id="KW-0378">Hydrolase</keyword>
<dbReference type="InterPro" id="IPR050314">
    <property type="entry name" value="Glycosyl_Hydrlase_18"/>
</dbReference>
<dbReference type="PANTHER" id="PTHR11177:SF308">
    <property type="entry name" value="CHITINASE A"/>
    <property type="match status" value="1"/>
</dbReference>
<dbReference type="InterPro" id="IPR011583">
    <property type="entry name" value="Chitinase_II/V-like_cat"/>
</dbReference>
<feature type="region of interest" description="Disordered" evidence="6">
    <location>
        <begin position="699"/>
        <end position="731"/>
    </location>
</feature>
<feature type="compositionally biased region" description="Low complexity" evidence="6">
    <location>
        <begin position="785"/>
        <end position="829"/>
    </location>
</feature>
<evidence type="ECO:0000256" key="7">
    <source>
        <dbReference type="SAM" id="SignalP"/>
    </source>
</evidence>
<dbReference type="PANTHER" id="PTHR11177">
    <property type="entry name" value="CHITINASE"/>
    <property type="match status" value="1"/>
</dbReference>
<evidence type="ECO:0000313" key="10">
    <source>
        <dbReference type="Proteomes" id="UP001595816"/>
    </source>
</evidence>
<comment type="caution">
    <text evidence="9">The sequence shown here is derived from an EMBL/GenBank/DDBJ whole genome shotgun (WGS) entry which is preliminary data.</text>
</comment>
<feature type="signal peptide" evidence="7">
    <location>
        <begin position="1"/>
        <end position="25"/>
    </location>
</feature>
<dbReference type="Pfam" id="PF06483">
    <property type="entry name" value="ChiC"/>
    <property type="match status" value="1"/>
</dbReference>
<proteinExistence type="predicted"/>
<dbReference type="RefSeq" id="WP_253760470.1">
    <property type="nucleotide sequence ID" value="NZ_JAMZDZ010000001.1"/>
</dbReference>
<dbReference type="EMBL" id="JBHSAY010000033">
    <property type="protein sequence ID" value="MFC4136672.1"/>
    <property type="molecule type" value="Genomic_DNA"/>
</dbReference>
<dbReference type="SUPFAM" id="SSF51055">
    <property type="entry name" value="Carbohydrate binding domain"/>
    <property type="match status" value="2"/>
</dbReference>
<feature type="region of interest" description="Disordered" evidence="6">
    <location>
        <begin position="762"/>
        <end position="829"/>
    </location>
</feature>
<evidence type="ECO:0000256" key="4">
    <source>
        <dbReference type="ARBA" id="ARBA00023295"/>
    </source>
</evidence>
<feature type="domain" description="GH18" evidence="8">
    <location>
        <begin position="72"/>
        <end position="542"/>
    </location>
</feature>
<dbReference type="SUPFAM" id="SSF51445">
    <property type="entry name" value="(Trans)glycosidases"/>
    <property type="match status" value="1"/>
</dbReference>
<dbReference type="SMART" id="SM00495">
    <property type="entry name" value="ChtBD3"/>
    <property type="match status" value="2"/>
</dbReference>
<organism evidence="9 10">
    <name type="scientific">Hamadaea flava</name>
    <dbReference type="NCBI Taxonomy" id="1742688"/>
    <lineage>
        <taxon>Bacteria</taxon>
        <taxon>Bacillati</taxon>
        <taxon>Actinomycetota</taxon>
        <taxon>Actinomycetes</taxon>
        <taxon>Micromonosporales</taxon>
        <taxon>Micromonosporaceae</taxon>
        <taxon>Hamadaea</taxon>
    </lineage>
</organism>
<evidence type="ECO:0000256" key="2">
    <source>
        <dbReference type="ARBA" id="ARBA00023024"/>
    </source>
</evidence>
<evidence type="ECO:0000256" key="1">
    <source>
        <dbReference type="ARBA" id="ARBA00022801"/>
    </source>
</evidence>
<name>A0ABV8M025_9ACTN</name>
<keyword evidence="2" id="KW-0624">Polysaccharide degradation</keyword>
<evidence type="ECO:0000313" key="9">
    <source>
        <dbReference type="EMBL" id="MFC4136672.1"/>
    </source>
</evidence>
<dbReference type="Gene3D" id="2.10.10.20">
    <property type="entry name" value="Carbohydrate-binding module superfamily 5/12"/>
    <property type="match status" value="2"/>
</dbReference>
<feature type="compositionally biased region" description="Low complexity" evidence="6">
    <location>
        <begin position="703"/>
        <end position="731"/>
    </location>
</feature>
<dbReference type="Pfam" id="PF02839">
    <property type="entry name" value="CBM_5_12"/>
    <property type="match status" value="2"/>
</dbReference>
<evidence type="ECO:0000259" key="8">
    <source>
        <dbReference type="PROSITE" id="PS51910"/>
    </source>
</evidence>
<keyword evidence="10" id="KW-1185">Reference proteome</keyword>
<dbReference type="PROSITE" id="PS01095">
    <property type="entry name" value="GH18_1"/>
    <property type="match status" value="1"/>
</dbReference>
<keyword evidence="4 5" id="KW-0326">Glycosidase</keyword>
<gene>
    <name evidence="9" type="ORF">ACFOZ4_39215</name>
</gene>
<dbReference type="SUPFAM" id="SSF54556">
    <property type="entry name" value="Chitinase insertion domain"/>
    <property type="match status" value="1"/>
</dbReference>
<dbReference type="CDD" id="cd12215">
    <property type="entry name" value="ChiC_BD"/>
    <property type="match status" value="1"/>
</dbReference>
<keyword evidence="7" id="KW-0732">Signal</keyword>
<evidence type="ECO:0000256" key="3">
    <source>
        <dbReference type="ARBA" id="ARBA00023277"/>
    </source>
</evidence>